<evidence type="ECO:0000256" key="18">
    <source>
        <dbReference type="RuleBase" id="RU000542"/>
    </source>
</evidence>
<dbReference type="GO" id="GO:0004478">
    <property type="term" value="F:methionine adenosyltransferase activity"/>
    <property type="evidence" value="ECO:0007669"/>
    <property type="project" value="UniProtKB-UniRule"/>
</dbReference>
<gene>
    <name evidence="24" type="primary">metK</name>
    <name evidence="17" type="synonym">trmB</name>
    <name evidence="24" type="ORF">A6302_00554</name>
</gene>
<evidence type="ECO:0000259" key="22">
    <source>
        <dbReference type="Pfam" id="PF02772"/>
    </source>
</evidence>
<comment type="catalytic activity">
    <reaction evidence="1 17">
        <text>guanosine(46) in tRNA + S-adenosyl-L-methionine = N(7)-methylguanosine(46) in tRNA + S-adenosyl-L-homocysteine</text>
        <dbReference type="Rhea" id="RHEA:42708"/>
        <dbReference type="Rhea" id="RHEA-COMP:10188"/>
        <dbReference type="Rhea" id="RHEA-COMP:10189"/>
        <dbReference type="ChEBI" id="CHEBI:57856"/>
        <dbReference type="ChEBI" id="CHEBI:59789"/>
        <dbReference type="ChEBI" id="CHEBI:74269"/>
        <dbReference type="ChEBI" id="CHEBI:74480"/>
        <dbReference type="EC" id="2.1.1.33"/>
    </reaction>
</comment>
<dbReference type="PROSITE" id="PS00376">
    <property type="entry name" value="ADOMET_SYNTHASE_1"/>
    <property type="match status" value="1"/>
</dbReference>
<accession>A0A1E3H752</accession>
<comment type="pathway">
    <text evidence="5">Amino-acid biosynthesis; S-adenosyl-L-methionine biosynthesis; S-adenosyl-L-methionine from L-methionine: step 1/1.</text>
</comment>
<name>A0A1E3H752_9HYPH</name>
<dbReference type="PANTHER" id="PTHR11964">
    <property type="entry name" value="S-ADENOSYLMETHIONINE SYNTHETASE"/>
    <property type="match status" value="1"/>
</dbReference>
<dbReference type="Pfam" id="PF00438">
    <property type="entry name" value="S-AdoMet_synt_N"/>
    <property type="match status" value="1"/>
</dbReference>
<feature type="region of interest" description="Disordered" evidence="20">
    <location>
        <begin position="342"/>
        <end position="413"/>
    </location>
</feature>
<evidence type="ECO:0000256" key="10">
    <source>
        <dbReference type="ARBA" id="ARBA00022691"/>
    </source>
</evidence>
<dbReference type="NCBIfam" id="TIGR00091">
    <property type="entry name" value="tRNA (guanosine(46)-N7)-methyltransferase TrmB"/>
    <property type="match status" value="1"/>
</dbReference>
<dbReference type="EC" id="2.1.1.33" evidence="17"/>
<comment type="subcellular location">
    <subcellularLocation>
        <location evidence="18">Cytoplasm</location>
    </subcellularLocation>
</comment>
<keyword evidence="14" id="KW-0067">ATP-binding</keyword>
<dbReference type="InterPro" id="IPR002133">
    <property type="entry name" value="S-AdoMet_synthetase"/>
</dbReference>
<dbReference type="FunFam" id="3.30.300.10:FF:000003">
    <property type="entry name" value="S-adenosylmethionine synthase"/>
    <property type="match status" value="1"/>
</dbReference>
<feature type="binding site" evidence="17">
    <location>
        <position position="523"/>
    </location>
    <ligand>
        <name>S-adenosyl-L-methionine</name>
        <dbReference type="ChEBI" id="CHEBI:59789"/>
    </ligand>
</feature>
<comment type="cofactor">
    <cofactor evidence="3">
        <name>K(+)</name>
        <dbReference type="ChEBI" id="CHEBI:29103"/>
    </cofactor>
</comment>
<evidence type="ECO:0000256" key="5">
    <source>
        <dbReference type="ARBA" id="ARBA00005224"/>
    </source>
</evidence>
<dbReference type="Pfam" id="PF02772">
    <property type="entry name" value="S-AdoMet_synt_M"/>
    <property type="match status" value="1"/>
</dbReference>
<feature type="binding site" evidence="17">
    <location>
        <begin position="619"/>
        <end position="622"/>
    </location>
    <ligand>
        <name>substrate</name>
    </ligand>
</feature>
<dbReference type="GO" id="GO:0005524">
    <property type="term" value="F:ATP binding"/>
    <property type="evidence" value="ECO:0007669"/>
    <property type="project" value="UniProtKB-KW"/>
</dbReference>
<keyword evidence="9 17" id="KW-0808">Transferase</keyword>
<comment type="subunit">
    <text evidence="18">Homotetramer.</text>
</comment>
<dbReference type="CDD" id="cd18079">
    <property type="entry name" value="S-AdoMet_synt"/>
    <property type="match status" value="1"/>
</dbReference>
<evidence type="ECO:0000256" key="8">
    <source>
        <dbReference type="ARBA" id="ARBA00022603"/>
    </source>
</evidence>
<feature type="binding site" evidence="17">
    <location>
        <position position="581"/>
    </location>
    <ligand>
        <name>substrate</name>
    </ligand>
</feature>
<keyword evidence="7" id="KW-0554">One-carbon metabolism</keyword>
<organism evidence="24 25">
    <name type="scientific">Methylobrevis pamukkalensis</name>
    <dbReference type="NCBI Taxonomy" id="1439726"/>
    <lineage>
        <taxon>Bacteria</taxon>
        <taxon>Pseudomonadati</taxon>
        <taxon>Pseudomonadota</taxon>
        <taxon>Alphaproteobacteria</taxon>
        <taxon>Hyphomicrobiales</taxon>
        <taxon>Pleomorphomonadaceae</taxon>
        <taxon>Methylobrevis</taxon>
    </lineage>
</organism>
<dbReference type="HAMAP" id="MF_01057">
    <property type="entry name" value="tRNA_methyltr_TrmB"/>
    <property type="match status" value="1"/>
</dbReference>
<feature type="binding site" evidence="17">
    <location>
        <position position="471"/>
    </location>
    <ligand>
        <name>S-adenosyl-L-methionine</name>
        <dbReference type="ChEBI" id="CHEBI:59789"/>
    </ligand>
</feature>
<comment type="similarity">
    <text evidence="6 19">Belongs to the AdoMet synthase family.</text>
</comment>
<feature type="compositionally biased region" description="Low complexity" evidence="20">
    <location>
        <begin position="404"/>
        <end position="413"/>
    </location>
</feature>
<dbReference type="GO" id="GO:0006730">
    <property type="term" value="P:one-carbon metabolic process"/>
    <property type="evidence" value="ECO:0007669"/>
    <property type="project" value="UniProtKB-KW"/>
</dbReference>
<comment type="pathway">
    <text evidence="17">tRNA modification; N(7)-methylguanine-tRNA biosynthesis.</text>
</comment>
<dbReference type="GO" id="GO:0005737">
    <property type="term" value="C:cytoplasm"/>
    <property type="evidence" value="ECO:0007669"/>
    <property type="project" value="UniProtKB-SubCell"/>
</dbReference>
<dbReference type="GO" id="GO:0006556">
    <property type="term" value="P:S-adenosylmethionine biosynthetic process"/>
    <property type="evidence" value="ECO:0007669"/>
    <property type="project" value="UniProtKB-UniRule"/>
</dbReference>
<comment type="similarity">
    <text evidence="17">Belongs to the class I-like SAM-binding methyltransferase superfamily. TrmB family.</text>
</comment>
<dbReference type="InterPro" id="IPR022630">
    <property type="entry name" value="S-AdoMet_synt_C"/>
</dbReference>
<dbReference type="SUPFAM" id="SSF53335">
    <property type="entry name" value="S-adenosyl-L-methionine-dependent methyltransferases"/>
    <property type="match status" value="1"/>
</dbReference>
<feature type="binding site" evidence="17">
    <location>
        <position position="545"/>
    </location>
    <ligand>
        <name>S-adenosyl-L-methionine</name>
        <dbReference type="ChEBI" id="CHEBI:59789"/>
    </ligand>
</feature>
<evidence type="ECO:0000256" key="9">
    <source>
        <dbReference type="ARBA" id="ARBA00022679"/>
    </source>
</evidence>
<dbReference type="InterPro" id="IPR022628">
    <property type="entry name" value="S-AdoMet_synt_N"/>
</dbReference>
<dbReference type="PATRIC" id="fig|1439726.3.peg.584"/>
<dbReference type="PROSITE" id="PS51625">
    <property type="entry name" value="SAM_MT_TRMB"/>
    <property type="match status" value="1"/>
</dbReference>
<dbReference type="Pfam" id="PF02773">
    <property type="entry name" value="S-AdoMet_synt_C"/>
    <property type="match status" value="1"/>
</dbReference>
<dbReference type="AlphaFoldDB" id="A0A1E3H752"/>
<feature type="binding site" evidence="17">
    <location>
        <position position="549"/>
    </location>
    <ligand>
        <name>substrate</name>
    </ligand>
</feature>
<dbReference type="InterPro" id="IPR022631">
    <property type="entry name" value="ADOMET_SYNTHASE_CS"/>
</dbReference>
<evidence type="ECO:0000256" key="4">
    <source>
        <dbReference type="ARBA" id="ARBA00003015"/>
    </source>
</evidence>
<protein>
    <recommendedName>
        <fullName evidence="17">tRNA (guanine-N(7)-)-methyltransferase</fullName>
        <ecNumber evidence="17">2.1.1.33</ecNumber>
    </recommendedName>
    <alternativeName>
        <fullName evidence="17">tRNA (guanine(46)-N(7))-methyltransferase</fullName>
    </alternativeName>
    <alternativeName>
        <fullName evidence="17">tRNA(m7G46)-methyltransferase</fullName>
    </alternativeName>
</protein>
<evidence type="ECO:0000256" key="3">
    <source>
        <dbReference type="ARBA" id="ARBA00001958"/>
    </source>
</evidence>
<evidence type="ECO:0000256" key="14">
    <source>
        <dbReference type="ARBA" id="ARBA00022840"/>
    </source>
</evidence>
<evidence type="ECO:0000256" key="16">
    <source>
        <dbReference type="ARBA" id="ARBA00022958"/>
    </source>
</evidence>
<evidence type="ECO:0000259" key="21">
    <source>
        <dbReference type="Pfam" id="PF00438"/>
    </source>
</evidence>
<evidence type="ECO:0000256" key="20">
    <source>
        <dbReference type="SAM" id="MobiDB-lite"/>
    </source>
</evidence>
<dbReference type="GO" id="GO:0046872">
    <property type="term" value="F:metal ion binding"/>
    <property type="evidence" value="ECO:0007669"/>
    <property type="project" value="UniProtKB-KW"/>
</dbReference>
<keyword evidence="10 17" id="KW-0949">S-adenosyl-L-methionine</keyword>
<evidence type="ECO:0000313" key="25">
    <source>
        <dbReference type="Proteomes" id="UP000094622"/>
    </source>
</evidence>
<keyword evidence="25" id="KW-1185">Reference proteome</keyword>
<dbReference type="Pfam" id="PF02390">
    <property type="entry name" value="Methyltransf_4"/>
    <property type="match status" value="1"/>
</dbReference>
<proteinExistence type="inferred from homology"/>
<comment type="caution">
    <text evidence="17">Lacks conserved residue(s) required for the propagation of feature annotation.</text>
</comment>
<evidence type="ECO:0000256" key="6">
    <source>
        <dbReference type="ARBA" id="ARBA00009685"/>
    </source>
</evidence>
<dbReference type="SUPFAM" id="SSF55973">
    <property type="entry name" value="S-adenosylmethionine synthetase"/>
    <property type="match status" value="3"/>
</dbReference>
<evidence type="ECO:0000256" key="11">
    <source>
        <dbReference type="ARBA" id="ARBA00022694"/>
    </source>
</evidence>
<feature type="binding site" evidence="17">
    <location>
        <position position="496"/>
    </location>
    <ligand>
        <name>S-adenosyl-L-methionine</name>
        <dbReference type="ChEBI" id="CHEBI:59789"/>
    </ligand>
</feature>
<dbReference type="Gene3D" id="3.40.50.150">
    <property type="entry name" value="Vaccinia Virus protein VP39"/>
    <property type="match status" value="1"/>
</dbReference>
<feature type="domain" description="S-adenosylmethionine synthetase C-terminal" evidence="23">
    <location>
        <begin position="235"/>
        <end position="342"/>
    </location>
</feature>
<keyword evidence="15 18" id="KW-0460">Magnesium</keyword>
<sequence>MSRQNYLFTSESVSEGHPDKVCDRISDTIVDAYLAAMPEARVACETLATTNRVVIAGEVRGPDEIIGRIEGLTREAIRDIGYEQDGFHWETAKIEVLLHEQSAHIAQGVDANGEKDEGAGDQGIMFGYACTETPELMPAPLYYAHGILKRLADVRKSGQEKALGPDAKSQVTLAYENGRPVRATQIVLSTQHLDESLTSEDIRALVTPYIIATLPDGWVDDATIWHVNPTGKFVIGGPDGDAGLTGRKIIVDTYGGAAPHGGGAFSGKDPTKVDRSAAYAARYLAKNVVAAGFSSRCTIQIAYAIGVAEPLALYVDLHDGGTVDPARVETVLRDVMSLTPRASAPISASTGRSTPAPPPTATSAGRRTPTAASRGSGPTSSRRSGPRSADGGSGPMGEGDNGDAAHPASAAAEDGAARAAAFFGRRKGRPLREQQAARFDDLYPALGLDLSAPIPDLAALFPHRPSTVRLEIGFGGGEHLIHRALEAPDVGFIGVEPFVNGMAKTLMEIGRHGIGNIRLSDADAMRVLDVLPDASLDRISLLYPDPWPKKRHWKRRFVGPDTVARFARVLKPGGQFQFASDIASYVDWTLRHVRAHPAFAWTATRASDWATPFAGWPGTRYEAKALREGRTPAYLTFRRA</sequence>
<evidence type="ECO:0000256" key="13">
    <source>
        <dbReference type="ARBA" id="ARBA00022741"/>
    </source>
</evidence>
<evidence type="ECO:0000256" key="15">
    <source>
        <dbReference type="ARBA" id="ARBA00022842"/>
    </source>
</evidence>
<evidence type="ECO:0000256" key="19">
    <source>
        <dbReference type="RuleBase" id="RU004462"/>
    </source>
</evidence>
<feature type="domain" description="S-adenosylmethionine synthetase N-terminal" evidence="21">
    <location>
        <begin position="5"/>
        <end position="103"/>
    </location>
</feature>
<dbReference type="EMBL" id="MCRJ01000007">
    <property type="protein sequence ID" value="ODN72150.1"/>
    <property type="molecule type" value="Genomic_DNA"/>
</dbReference>
<reference evidence="24 25" key="1">
    <citation type="submission" date="2016-07" db="EMBL/GenBank/DDBJ databases">
        <title>Draft Genome Sequence of Methylobrevis pamukkalensis PK2.</title>
        <authorList>
            <person name="Vasilenko O.V."/>
            <person name="Doronina N.V."/>
            <person name="Shmareva M.N."/>
            <person name="Tarlachkov S.V."/>
            <person name="Mustakhimov I."/>
            <person name="Trotsenko Y.A."/>
        </authorList>
    </citation>
    <scope>NUCLEOTIDE SEQUENCE [LARGE SCALE GENOMIC DNA]</scope>
    <source>
        <strain evidence="24 25">PK2</strain>
    </source>
</reference>
<evidence type="ECO:0000259" key="23">
    <source>
        <dbReference type="Pfam" id="PF02773"/>
    </source>
</evidence>
<dbReference type="UniPathway" id="UPA00989"/>
<evidence type="ECO:0000256" key="12">
    <source>
        <dbReference type="ARBA" id="ARBA00022723"/>
    </source>
</evidence>
<dbReference type="InterPro" id="IPR029063">
    <property type="entry name" value="SAM-dependent_MTases_sf"/>
</dbReference>
<keyword evidence="8 17" id="KW-0489">Methyltransferase</keyword>
<dbReference type="UniPathway" id="UPA00315">
    <property type="reaction ID" value="UER00080"/>
</dbReference>
<dbReference type="Gene3D" id="3.30.300.10">
    <property type="match status" value="3"/>
</dbReference>
<comment type="caution">
    <text evidence="24">The sequence shown here is derived from an EMBL/GenBank/DDBJ whole genome shotgun (WGS) entry which is preliminary data.</text>
</comment>
<dbReference type="InterPro" id="IPR022629">
    <property type="entry name" value="S-AdoMet_synt_central"/>
</dbReference>
<comment type="cofactor">
    <cofactor evidence="2">
        <name>Mg(2+)</name>
        <dbReference type="ChEBI" id="CHEBI:18420"/>
    </cofactor>
</comment>
<dbReference type="InterPro" id="IPR003358">
    <property type="entry name" value="tRNA_(Gua-N-7)_MeTrfase_Trmb"/>
</dbReference>
<dbReference type="NCBIfam" id="TIGR01034">
    <property type="entry name" value="metK"/>
    <property type="match status" value="1"/>
</dbReference>
<keyword evidence="16 18" id="KW-0630">Potassium</keyword>
<dbReference type="PROSITE" id="PS00377">
    <property type="entry name" value="ADOMET_SYNTHASE_2"/>
    <property type="match status" value="1"/>
</dbReference>
<evidence type="ECO:0000256" key="17">
    <source>
        <dbReference type="HAMAP-Rule" id="MF_01057"/>
    </source>
</evidence>
<evidence type="ECO:0000256" key="2">
    <source>
        <dbReference type="ARBA" id="ARBA00001946"/>
    </source>
</evidence>
<evidence type="ECO:0000256" key="1">
    <source>
        <dbReference type="ARBA" id="ARBA00000142"/>
    </source>
</evidence>
<feature type="compositionally biased region" description="Low complexity" evidence="20">
    <location>
        <begin position="361"/>
        <end position="389"/>
    </location>
</feature>
<keyword evidence="13" id="KW-0547">Nucleotide-binding</keyword>
<feature type="domain" description="S-adenosylmethionine synthetase central" evidence="22">
    <location>
        <begin position="117"/>
        <end position="233"/>
    </location>
</feature>
<keyword evidence="12 18" id="KW-0479">Metal-binding</keyword>
<evidence type="ECO:0000313" key="24">
    <source>
        <dbReference type="EMBL" id="ODN72150.1"/>
    </source>
</evidence>
<comment type="function">
    <text evidence="4 17">Catalyzes the formation of N(7)-methylguanine at position 46 (m7G46) in tRNA.</text>
</comment>
<dbReference type="Proteomes" id="UP000094622">
    <property type="component" value="Unassembled WGS sequence"/>
</dbReference>
<dbReference type="GO" id="GO:0008176">
    <property type="term" value="F:tRNA (guanine(46)-N7)-methyltransferase activity"/>
    <property type="evidence" value="ECO:0007669"/>
    <property type="project" value="UniProtKB-UniRule"/>
</dbReference>
<dbReference type="InterPro" id="IPR022636">
    <property type="entry name" value="S-AdoMet_synthetase_sfam"/>
</dbReference>
<evidence type="ECO:0000256" key="7">
    <source>
        <dbReference type="ARBA" id="ARBA00022563"/>
    </source>
</evidence>
<dbReference type="InterPro" id="IPR055361">
    <property type="entry name" value="tRNA_methyltr_TrmB_bact"/>
</dbReference>
<keyword evidence="11 17" id="KW-0819">tRNA processing</keyword>